<name>A0A3M8K4N5_9CORY</name>
<dbReference type="PROSITE" id="PS51186">
    <property type="entry name" value="GNAT"/>
    <property type="match status" value="1"/>
</dbReference>
<dbReference type="InterPro" id="IPR016181">
    <property type="entry name" value="Acyl_CoA_acyltransferase"/>
</dbReference>
<organism evidence="2 3">
    <name type="scientific">Corynebacterium alimapuense</name>
    <dbReference type="NCBI Taxonomy" id="1576874"/>
    <lineage>
        <taxon>Bacteria</taxon>
        <taxon>Bacillati</taxon>
        <taxon>Actinomycetota</taxon>
        <taxon>Actinomycetes</taxon>
        <taxon>Mycobacteriales</taxon>
        <taxon>Corynebacteriaceae</taxon>
        <taxon>Corynebacterium</taxon>
    </lineage>
</organism>
<sequence length="168" mass="18146">MDTFTIRRESEADIPAIRDLTSRAFVGKPYSNQQESSIIESLRDADALTFSFMAVKGSSLVGHIAASPVTISNGAVNWLAIGPISVDPQRQGEGIGSQLMRRVLKELREINAGGAVAVGDPTFYQRFGLEHVADLVLPGVDKQYFLAMPLADSAMPSGEVSYHRAFCS</sequence>
<evidence type="ECO:0000313" key="3">
    <source>
        <dbReference type="Proteomes" id="UP000266975"/>
    </source>
</evidence>
<gene>
    <name evidence="2" type="ORF">C5L39_09975</name>
</gene>
<reference evidence="2 3" key="1">
    <citation type="submission" date="2018-02" db="EMBL/GenBank/DDBJ databases">
        <title>Corynebacterium alimpuense sp. nov., a marine obligate actinomycete isolated from sediments of Valparaiso bay, Chile.</title>
        <authorList>
            <person name="Claverias F."/>
            <person name="Gonzales-Siles L."/>
            <person name="Salva-Serra F."/>
            <person name="Inganaes E."/>
            <person name="Molin K."/>
            <person name="Cumsille A."/>
            <person name="Undabarrena A."/>
            <person name="Couve E."/>
            <person name="Moore E.R.B."/>
            <person name="Gomila M."/>
            <person name="Camara B."/>
        </authorList>
    </citation>
    <scope>NUCLEOTIDE SEQUENCE [LARGE SCALE GENOMIC DNA]</scope>
    <source>
        <strain evidence="2 3">CCUG 69366</strain>
    </source>
</reference>
<dbReference type="RefSeq" id="WP_123048758.1">
    <property type="nucleotide sequence ID" value="NZ_PTJO01000006.1"/>
</dbReference>
<dbReference type="Pfam" id="PF13527">
    <property type="entry name" value="Acetyltransf_9"/>
    <property type="match status" value="1"/>
</dbReference>
<dbReference type="OrthoDB" id="9797178at2"/>
<keyword evidence="2" id="KW-0808">Transferase</keyword>
<dbReference type="SUPFAM" id="SSF55729">
    <property type="entry name" value="Acyl-CoA N-acyltransferases (Nat)"/>
    <property type="match status" value="1"/>
</dbReference>
<dbReference type="PANTHER" id="PTHR43617">
    <property type="entry name" value="L-AMINO ACID N-ACETYLTRANSFERASE"/>
    <property type="match status" value="1"/>
</dbReference>
<dbReference type="AlphaFoldDB" id="A0A3M8K4N5"/>
<dbReference type="CDD" id="cd04301">
    <property type="entry name" value="NAT_SF"/>
    <property type="match status" value="1"/>
</dbReference>
<dbReference type="Proteomes" id="UP000266975">
    <property type="component" value="Unassembled WGS sequence"/>
</dbReference>
<keyword evidence="3" id="KW-1185">Reference proteome</keyword>
<dbReference type="EMBL" id="PTJO01000006">
    <property type="protein sequence ID" value="RNE48183.1"/>
    <property type="molecule type" value="Genomic_DNA"/>
</dbReference>
<feature type="domain" description="N-acetyltransferase" evidence="1">
    <location>
        <begin position="4"/>
        <end position="151"/>
    </location>
</feature>
<comment type="caution">
    <text evidence="2">The sequence shown here is derived from an EMBL/GenBank/DDBJ whole genome shotgun (WGS) entry which is preliminary data.</text>
</comment>
<accession>A0A3M8K4N5</accession>
<evidence type="ECO:0000313" key="2">
    <source>
        <dbReference type="EMBL" id="RNE48183.1"/>
    </source>
</evidence>
<proteinExistence type="predicted"/>
<dbReference type="Gene3D" id="3.40.630.30">
    <property type="match status" value="1"/>
</dbReference>
<dbReference type="InterPro" id="IPR000182">
    <property type="entry name" value="GNAT_dom"/>
</dbReference>
<protein>
    <submittedName>
        <fullName evidence="2">GNAT family N-acetyltransferase</fullName>
    </submittedName>
</protein>
<dbReference type="InterPro" id="IPR050276">
    <property type="entry name" value="MshD_Acetyltransferase"/>
</dbReference>
<evidence type="ECO:0000259" key="1">
    <source>
        <dbReference type="PROSITE" id="PS51186"/>
    </source>
</evidence>
<dbReference type="GO" id="GO:0016747">
    <property type="term" value="F:acyltransferase activity, transferring groups other than amino-acyl groups"/>
    <property type="evidence" value="ECO:0007669"/>
    <property type="project" value="InterPro"/>
</dbReference>
<dbReference type="PANTHER" id="PTHR43617:SF2">
    <property type="entry name" value="UPF0039 PROTEIN SLL0451"/>
    <property type="match status" value="1"/>
</dbReference>